<proteinExistence type="predicted"/>
<sequence length="270" mass="29736">MRPPYKFRRDAYVLPSDLPIPGVGQQPVNGFLFRDGQPILIDTGMPIDRPEFLDALWGLVDPADLRWVVVTHDDRDHSGALVDILDAAPRARLVTNGVSLIRLSEEFAVPAERVVQVNPGQRFRLGRHDFEALRPPTFDSPGTIGLFDHSEDTLISSDSFGTILPEPAEYIDVTDPGFRAGFDVFNRAIAPWTSATDLPRFDAVLRRIRRLSPGTVLSSHAPVIGRHIDGLFDAMSDIPLLPAWLPDSTLDVETAMAAQEAELALTTEPA</sequence>
<keyword evidence="3" id="KW-1185">Reference proteome</keyword>
<dbReference type="InterPro" id="IPR045761">
    <property type="entry name" value="ODP_dom"/>
</dbReference>
<feature type="domain" description="Metallo-beta-lactamase" evidence="1">
    <location>
        <begin position="27"/>
        <end position="220"/>
    </location>
</feature>
<dbReference type="PANTHER" id="PTHR43717">
    <property type="entry name" value="ANAEROBIC NITRIC OXIDE REDUCTASE FLAVORUBREDOXIN"/>
    <property type="match status" value="1"/>
</dbReference>
<dbReference type="AlphaFoldDB" id="A0A841FTZ2"/>
<dbReference type="SUPFAM" id="SSF56281">
    <property type="entry name" value="Metallo-hydrolase/oxidoreductase"/>
    <property type="match status" value="1"/>
</dbReference>
<dbReference type="InterPro" id="IPR036866">
    <property type="entry name" value="RibonucZ/Hydroxyglut_hydro"/>
</dbReference>
<evidence type="ECO:0000259" key="1">
    <source>
        <dbReference type="SMART" id="SM00849"/>
    </source>
</evidence>
<dbReference type="PANTHER" id="PTHR43717:SF1">
    <property type="entry name" value="ANAEROBIC NITRIC OXIDE REDUCTASE FLAVORUBREDOXIN"/>
    <property type="match status" value="1"/>
</dbReference>
<reference evidence="2 3" key="1">
    <citation type="submission" date="2020-08" db="EMBL/GenBank/DDBJ databases">
        <title>Genomic Encyclopedia of Type Strains, Phase IV (KMG-IV): sequencing the most valuable type-strain genomes for metagenomic binning, comparative biology and taxonomic classification.</title>
        <authorList>
            <person name="Goeker M."/>
        </authorList>
    </citation>
    <scope>NUCLEOTIDE SEQUENCE [LARGE SCALE GENOMIC DNA]</scope>
    <source>
        <strain evidence="2 3">YIM 65646</strain>
    </source>
</reference>
<evidence type="ECO:0000313" key="2">
    <source>
        <dbReference type="EMBL" id="MBB6038253.1"/>
    </source>
</evidence>
<dbReference type="Pfam" id="PF19583">
    <property type="entry name" value="ODP"/>
    <property type="match status" value="1"/>
</dbReference>
<name>A0A841FTZ2_9ACTN</name>
<dbReference type="Gene3D" id="3.60.15.10">
    <property type="entry name" value="Ribonuclease Z/Hydroxyacylglutathione hydrolase-like"/>
    <property type="match status" value="1"/>
</dbReference>
<gene>
    <name evidence="2" type="ORF">HNR73_006133</name>
</gene>
<dbReference type="Proteomes" id="UP000548476">
    <property type="component" value="Unassembled WGS sequence"/>
</dbReference>
<organism evidence="2 3">
    <name type="scientific">Phytomonospora endophytica</name>
    <dbReference type="NCBI Taxonomy" id="714109"/>
    <lineage>
        <taxon>Bacteria</taxon>
        <taxon>Bacillati</taxon>
        <taxon>Actinomycetota</taxon>
        <taxon>Actinomycetes</taxon>
        <taxon>Micromonosporales</taxon>
        <taxon>Micromonosporaceae</taxon>
        <taxon>Phytomonospora</taxon>
    </lineage>
</organism>
<dbReference type="InterPro" id="IPR001279">
    <property type="entry name" value="Metallo-B-lactamas"/>
</dbReference>
<dbReference type="SMART" id="SM00849">
    <property type="entry name" value="Lactamase_B"/>
    <property type="match status" value="1"/>
</dbReference>
<evidence type="ECO:0000313" key="3">
    <source>
        <dbReference type="Proteomes" id="UP000548476"/>
    </source>
</evidence>
<dbReference type="EMBL" id="JACHGT010000015">
    <property type="protein sequence ID" value="MBB6038253.1"/>
    <property type="molecule type" value="Genomic_DNA"/>
</dbReference>
<accession>A0A841FTZ2</accession>
<protein>
    <submittedName>
        <fullName evidence="2">Flavorubredoxin</fullName>
    </submittedName>
</protein>
<comment type="caution">
    <text evidence="2">The sequence shown here is derived from an EMBL/GenBank/DDBJ whole genome shotgun (WGS) entry which is preliminary data.</text>
</comment>
<dbReference type="RefSeq" id="WP_184791037.1">
    <property type="nucleotide sequence ID" value="NZ_BONT01000047.1"/>
</dbReference>